<dbReference type="Gene3D" id="1.10.101.10">
    <property type="entry name" value="PGBD-like superfamily/PGBD"/>
    <property type="match status" value="1"/>
</dbReference>
<evidence type="ECO:0000256" key="2">
    <source>
        <dbReference type="ARBA" id="ARBA00030881"/>
    </source>
</evidence>
<dbReference type="InterPro" id="IPR002477">
    <property type="entry name" value="Peptidoglycan-bd-like"/>
</dbReference>
<dbReference type="InterPro" id="IPR015510">
    <property type="entry name" value="PGRP"/>
</dbReference>
<dbReference type="Proteomes" id="UP000595823">
    <property type="component" value="Chromosome"/>
</dbReference>
<dbReference type="InterPro" id="IPR036366">
    <property type="entry name" value="PGBDSf"/>
</dbReference>
<dbReference type="GO" id="GO:0008745">
    <property type="term" value="F:N-acetylmuramoyl-L-alanine amidase activity"/>
    <property type="evidence" value="ECO:0007669"/>
    <property type="project" value="InterPro"/>
</dbReference>
<reference evidence="6 7" key="1">
    <citation type="submission" date="2020-06" db="EMBL/GenBank/DDBJ databases">
        <title>Genomic analysis of Salicibibacter sp. NKC5-3.</title>
        <authorList>
            <person name="Oh Y.J."/>
        </authorList>
    </citation>
    <scope>NUCLEOTIDE SEQUENCE [LARGE SCALE GENOMIC DNA]</scope>
    <source>
        <strain evidence="6 7">NKC5-3</strain>
    </source>
</reference>
<dbReference type="InterPro" id="IPR006619">
    <property type="entry name" value="PGRP_domain_met/bac"/>
</dbReference>
<evidence type="ECO:0000313" key="7">
    <source>
        <dbReference type="Proteomes" id="UP000595823"/>
    </source>
</evidence>
<evidence type="ECO:0000313" key="6">
    <source>
        <dbReference type="EMBL" id="QQK75171.1"/>
    </source>
</evidence>
<dbReference type="SUPFAM" id="SSF47090">
    <property type="entry name" value="PGBD-like"/>
    <property type="match status" value="1"/>
</dbReference>
<dbReference type="PANTHER" id="PTHR11022:SF41">
    <property type="entry name" value="PEPTIDOGLYCAN-RECOGNITION PROTEIN LC-RELATED"/>
    <property type="match status" value="1"/>
</dbReference>
<accession>A0A7T6Z1V8</accession>
<dbReference type="Pfam" id="PF01510">
    <property type="entry name" value="Amidase_2"/>
    <property type="match status" value="1"/>
</dbReference>
<evidence type="ECO:0000256" key="3">
    <source>
        <dbReference type="ARBA" id="ARBA00032390"/>
    </source>
</evidence>
<dbReference type="Pfam" id="PF01471">
    <property type="entry name" value="PG_binding_1"/>
    <property type="match status" value="1"/>
</dbReference>
<gene>
    <name evidence="5" type="ORF">HUG15_05485</name>
    <name evidence="6" type="ORF">HUG15_05815</name>
</gene>
<evidence type="ECO:0000259" key="4">
    <source>
        <dbReference type="SMART" id="SM00701"/>
    </source>
</evidence>
<feature type="domain" description="Peptidoglycan recognition protein family" evidence="4">
    <location>
        <begin position="1"/>
        <end position="103"/>
    </location>
</feature>
<dbReference type="InterPro" id="IPR036505">
    <property type="entry name" value="Amidase/PGRP_sf"/>
</dbReference>
<dbReference type="KEGG" id="scia:HUG15_05485"/>
<dbReference type="KEGG" id="scia:HUG15_05815"/>
<name>A0A7T6Z1V8_9BACI</name>
<organism evidence="6 7">
    <name type="scientific">Salicibibacter cibarius</name>
    <dbReference type="NCBI Taxonomy" id="2743000"/>
    <lineage>
        <taxon>Bacteria</taxon>
        <taxon>Bacillati</taxon>
        <taxon>Bacillota</taxon>
        <taxon>Bacilli</taxon>
        <taxon>Bacillales</taxon>
        <taxon>Bacillaceae</taxon>
        <taxon>Salicibibacter</taxon>
    </lineage>
</organism>
<dbReference type="GO" id="GO:0009253">
    <property type="term" value="P:peptidoglycan catabolic process"/>
    <property type="evidence" value="ECO:0007669"/>
    <property type="project" value="InterPro"/>
</dbReference>
<comment type="similarity">
    <text evidence="1">Belongs to the N-acetylmuramoyl-L-alanine amidase 2 family.</text>
</comment>
<sequence length="293" mass="32093">MAHPSWGLMDTHTYHRDTLGWAGIGYNYLILRSGTIYEGRGDHVGAHASGYNSTYIGVALTGDFETGSQTPTSDQMDSLYWLIPELKKTYPNADNIVGHYDLGQTSCPGRRFPMSEFKRNVGSGGSGGSAPRYGDNNESFANYHSDWWGRDDETVKTIQRLLQLVDELPSGSADSIFGQQTLDAVRSFQDKHSLSQSGANFYGVPGPATLEKLAEEGNTTAAMPGDVVRMIRSFNYRSRANWADDAIAGTVSEGEAFTVVRRAIMSHTGDLYEIKSGNYISVLPSHVEVVKQS</sequence>
<protein>
    <recommendedName>
        <fullName evidence="3">Autolysin</fullName>
    </recommendedName>
    <alternativeName>
        <fullName evidence="2">Cell wall hydrolase</fullName>
    </alternativeName>
</protein>
<dbReference type="Gene3D" id="3.40.80.10">
    <property type="entry name" value="Peptidoglycan recognition protein-like"/>
    <property type="match status" value="1"/>
</dbReference>
<proteinExistence type="inferred from homology"/>
<dbReference type="SMART" id="SM00701">
    <property type="entry name" value="PGRP"/>
    <property type="match status" value="1"/>
</dbReference>
<dbReference type="AlphaFoldDB" id="A0A7T6Z1V8"/>
<dbReference type="InterPro" id="IPR002502">
    <property type="entry name" value="Amidase_domain"/>
</dbReference>
<dbReference type="InterPro" id="IPR036365">
    <property type="entry name" value="PGBD-like_sf"/>
</dbReference>
<dbReference type="SUPFAM" id="SSF55846">
    <property type="entry name" value="N-acetylmuramoyl-L-alanine amidase-like"/>
    <property type="match status" value="1"/>
</dbReference>
<evidence type="ECO:0000313" key="5">
    <source>
        <dbReference type="EMBL" id="QQK75111.1"/>
    </source>
</evidence>
<dbReference type="CDD" id="cd06583">
    <property type="entry name" value="PGRP"/>
    <property type="match status" value="1"/>
</dbReference>
<dbReference type="EMBL" id="CP054705">
    <property type="protein sequence ID" value="QQK75111.1"/>
    <property type="molecule type" value="Genomic_DNA"/>
</dbReference>
<keyword evidence="7" id="KW-1185">Reference proteome</keyword>
<dbReference type="GO" id="GO:0008270">
    <property type="term" value="F:zinc ion binding"/>
    <property type="evidence" value="ECO:0007669"/>
    <property type="project" value="InterPro"/>
</dbReference>
<evidence type="ECO:0000256" key="1">
    <source>
        <dbReference type="ARBA" id="ARBA00007553"/>
    </source>
</evidence>
<dbReference type="EMBL" id="CP054705">
    <property type="protein sequence ID" value="QQK75171.1"/>
    <property type="molecule type" value="Genomic_DNA"/>
</dbReference>
<dbReference type="PANTHER" id="PTHR11022">
    <property type="entry name" value="PEPTIDOGLYCAN RECOGNITION PROTEIN"/>
    <property type="match status" value="1"/>
</dbReference>